<dbReference type="KEGG" id="vg:11447734"/>
<evidence type="ECO:0000313" key="9">
    <source>
        <dbReference type="EMBL" id="AER41423.1"/>
    </source>
</evidence>
<organism evidence="9 10">
    <name type="scientific">Vibrio phage VCY</name>
    <dbReference type="NCBI Taxonomy" id="1105327"/>
    <lineage>
        <taxon>Viruses</taxon>
        <taxon>Monodnaviria</taxon>
        <taxon>Loebvirae</taxon>
        <taxon>Hofneiviricota</taxon>
        <taxon>Faserviricetes</taxon>
        <taxon>Tubulavirales</taxon>
        <taxon>Inoviridae</taxon>
        <taxon>Vicialiavirus</taxon>
        <taxon>Vicialiavirus VCY</taxon>
    </lineage>
</organism>
<sequence>MAIFIRTGANGSYKSAHVVYFTIFEALKAGRVVVTNIEGMEPLEVIEQRFDIKFPSTTRLLRIFSRDLKGKELWQYFFCWCPIGALIVIDECQDIYSKNIGFRMEKVFYRPLSDFLPYLPPDFENLFNSRHTPVDITKLLPSEIDDRGVAEYDSEGRIIYPQSFNEGFMRHRKYNWDIHLLSPDWGQIDTAIRACAEECYFHKGRDAYFFTKRKPYIYRHPKNVATLVIPKGKDPNVFTQKIPLEAHLLYKSTSTGKATQSGAINMLFKNPTILGSLILGVGSIGYFIYALSGLVFGSSETVQESSAQTSSVSATQSSTDLSQTSTKNAPSLPSSGDGNQAPNVSVAPANRIDSIKQMLGLYDLQTLYYTGHVTRQTENSFQFFVTLEAKTPEGTYYLDDTFLRANDIAYVHYDDCLLKLTKENITINVTCKPILREAQPNANQPQQVKIGSIF</sequence>
<keyword evidence="5 7" id="KW-0472">Membrane</keyword>
<keyword evidence="3" id="KW-1043">Host membrane</keyword>
<evidence type="ECO:0000259" key="8">
    <source>
        <dbReference type="Pfam" id="PF05707"/>
    </source>
</evidence>
<evidence type="ECO:0000313" key="10">
    <source>
        <dbReference type="Proteomes" id="UP000005883"/>
    </source>
</evidence>
<protein>
    <submittedName>
        <fullName evidence="9">Zot-like protein</fullName>
    </submittedName>
</protein>
<keyword evidence="10" id="KW-1185">Reference proteome</keyword>
<dbReference type="InterPro" id="IPR008900">
    <property type="entry name" value="Zot_N"/>
</dbReference>
<name>G8IRV1_9VIRU</name>
<evidence type="ECO:0000256" key="3">
    <source>
        <dbReference type="ARBA" id="ARBA00022870"/>
    </source>
</evidence>
<dbReference type="Gene3D" id="3.40.50.300">
    <property type="entry name" value="P-loop containing nucleotide triphosphate hydrolases"/>
    <property type="match status" value="1"/>
</dbReference>
<evidence type="ECO:0000256" key="7">
    <source>
        <dbReference type="SAM" id="Phobius"/>
    </source>
</evidence>
<feature type="region of interest" description="Disordered" evidence="6">
    <location>
        <begin position="307"/>
        <end position="345"/>
    </location>
</feature>
<evidence type="ECO:0000256" key="2">
    <source>
        <dbReference type="ARBA" id="ARBA00022692"/>
    </source>
</evidence>
<dbReference type="GO" id="GO:0033644">
    <property type="term" value="C:host cell membrane"/>
    <property type="evidence" value="ECO:0007669"/>
    <property type="project" value="UniProtKB-SubCell"/>
</dbReference>
<feature type="compositionally biased region" description="Polar residues" evidence="6">
    <location>
        <begin position="327"/>
        <end position="343"/>
    </location>
</feature>
<proteinExistence type="predicted"/>
<dbReference type="Proteomes" id="UP000005883">
    <property type="component" value="Segment"/>
</dbReference>
<dbReference type="EMBL" id="JN848801">
    <property type="protein sequence ID" value="AER41423.1"/>
    <property type="molecule type" value="Genomic_DNA"/>
</dbReference>
<dbReference type="RefSeq" id="YP_004934230.1">
    <property type="nucleotide sequence ID" value="NC_016162.1"/>
</dbReference>
<keyword evidence="2 7" id="KW-0812">Transmembrane</keyword>
<dbReference type="OrthoDB" id="11125at10239"/>
<feature type="compositionally biased region" description="Low complexity" evidence="6">
    <location>
        <begin position="307"/>
        <end position="326"/>
    </location>
</feature>
<evidence type="ECO:0000256" key="5">
    <source>
        <dbReference type="ARBA" id="ARBA00023136"/>
    </source>
</evidence>
<comment type="subcellular location">
    <subcellularLocation>
        <location evidence="1">Host membrane</location>
        <topology evidence="1">Single-pass membrane protein</topology>
    </subcellularLocation>
</comment>
<feature type="transmembrane region" description="Helical" evidence="7">
    <location>
        <begin position="273"/>
        <end position="296"/>
    </location>
</feature>
<feature type="domain" description="Zona occludens toxin N-terminal" evidence="8">
    <location>
        <begin position="2"/>
        <end position="257"/>
    </location>
</feature>
<dbReference type="GeneID" id="11447734"/>
<accession>G8IRV1</accession>
<evidence type="ECO:0000256" key="4">
    <source>
        <dbReference type="ARBA" id="ARBA00022989"/>
    </source>
</evidence>
<dbReference type="Pfam" id="PF05707">
    <property type="entry name" value="Zot"/>
    <property type="match status" value="1"/>
</dbReference>
<reference evidence="9 10" key="1">
    <citation type="journal article" date="2011" name="Appl. Environ. Microbiol.">
        <title>High Frequency of a Novel Filamentous Phage, VCY{Phi}, within an Environmental Vibrio cholerae Population.</title>
        <authorList>
            <person name="Xue H."/>
            <person name="Xu Y."/>
            <person name="Boucher Y."/>
            <person name="Polz M.F."/>
        </authorList>
    </citation>
    <scope>NUCLEOTIDE SEQUENCE [LARGE SCALE GENOMIC DNA]</scope>
</reference>
<keyword evidence="4 7" id="KW-1133">Transmembrane helix</keyword>
<evidence type="ECO:0000256" key="6">
    <source>
        <dbReference type="SAM" id="MobiDB-lite"/>
    </source>
</evidence>
<dbReference type="InterPro" id="IPR027417">
    <property type="entry name" value="P-loop_NTPase"/>
</dbReference>
<evidence type="ECO:0000256" key="1">
    <source>
        <dbReference type="ARBA" id="ARBA00004379"/>
    </source>
</evidence>